<dbReference type="Gene3D" id="3.40.140.10">
    <property type="entry name" value="Cytidine Deaminase, domain 2"/>
    <property type="match status" value="1"/>
</dbReference>
<organism evidence="7">
    <name type="scientific">marine metagenome</name>
    <dbReference type="NCBI Taxonomy" id="408172"/>
    <lineage>
        <taxon>unclassified sequences</taxon>
        <taxon>metagenomes</taxon>
        <taxon>ecological metagenomes</taxon>
    </lineage>
</organism>
<dbReference type="GO" id="GO:0008235">
    <property type="term" value="F:metalloexopeptidase activity"/>
    <property type="evidence" value="ECO:0007669"/>
    <property type="project" value="TreeGrafter"/>
</dbReference>
<dbReference type="EMBL" id="UINC01094644">
    <property type="protein sequence ID" value="SVC50051.1"/>
    <property type="molecule type" value="Genomic_DNA"/>
</dbReference>
<dbReference type="PANTHER" id="PTHR34858">
    <property type="entry name" value="CYSO-CYSTEINE PEPTIDASE"/>
    <property type="match status" value="1"/>
</dbReference>
<dbReference type="AlphaFoldDB" id="A0A382MRT7"/>
<dbReference type="InterPro" id="IPR028090">
    <property type="entry name" value="JAB_dom_prok"/>
</dbReference>
<evidence type="ECO:0000256" key="4">
    <source>
        <dbReference type="ARBA" id="ARBA00022833"/>
    </source>
</evidence>
<protein>
    <recommendedName>
        <fullName evidence="6">JAB domain-containing protein</fullName>
    </recommendedName>
</protein>
<keyword evidence="5" id="KW-0482">Metalloprotease</keyword>
<evidence type="ECO:0000256" key="1">
    <source>
        <dbReference type="ARBA" id="ARBA00022670"/>
    </source>
</evidence>
<keyword evidence="1" id="KW-0645">Protease</keyword>
<dbReference type="Pfam" id="PF14464">
    <property type="entry name" value="Prok-JAB"/>
    <property type="match status" value="1"/>
</dbReference>
<name>A0A382MRT7_9ZZZZ</name>
<proteinExistence type="predicted"/>
<dbReference type="SUPFAM" id="SSF102712">
    <property type="entry name" value="JAB1/MPN domain"/>
    <property type="match status" value="1"/>
</dbReference>
<feature type="domain" description="JAB" evidence="6">
    <location>
        <begin position="2"/>
        <end position="50"/>
    </location>
</feature>
<keyword evidence="3" id="KW-0378">Hydrolase</keyword>
<dbReference type="GO" id="GO:0008270">
    <property type="term" value="F:zinc ion binding"/>
    <property type="evidence" value="ECO:0007669"/>
    <property type="project" value="TreeGrafter"/>
</dbReference>
<evidence type="ECO:0000313" key="7">
    <source>
        <dbReference type="EMBL" id="SVC50051.1"/>
    </source>
</evidence>
<evidence type="ECO:0000256" key="3">
    <source>
        <dbReference type="ARBA" id="ARBA00022801"/>
    </source>
</evidence>
<keyword evidence="4" id="KW-0862">Zinc</keyword>
<reference evidence="7" key="1">
    <citation type="submission" date="2018-05" db="EMBL/GenBank/DDBJ databases">
        <authorList>
            <person name="Lanie J.A."/>
            <person name="Ng W.-L."/>
            <person name="Kazmierczak K.M."/>
            <person name="Andrzejewski T.M."/>
            <person name="Davidsen T.M."/>
            <person name="Wayne K.J."/>
            <person name="Tettelin H."/>
            <person name="Glass J.I."/>
            <person name="Rusch D."/>
            <person name="Podicherti R."/>
            <person name="Tsui H.-C.T."/>
            <person name="Winkler M.E."/>
        </authorList>
    </citation>
    <scope>NUCLEOTIDE SEQUENCE</scope>
</reference>
<dbReference type="GO" id="GO:0006508">
    <property type="term" value="P:proteolysis"/>
    <property type="evidence" value="ECO:0007669"/>
    <property type="project" value="UniProtKB-KW"/>
</dbReference>
<sequence length="80" mass="8461">HFSAIHAARSLGNSVVGVYHSHPYSEATPSATDLAEASYPDYLYVIVSLHSGTANAIEPGVMGGFWLRDGSATAVELRVD</sequence>
<evidence type="ECO:0000256" key="5">
    <source>
        <dbReference type="ARBA" id="ARBA00023049"/>
    </source>
</evidence>
<dbReference type="InterPro" id="IPR051929">
    <property type="entry name" value="VirAsm_ModProt"/>
</dbReference>
<dbReference type="PANTHER" id="PTHR34858:SF1">
    <property type="entry name" value="CYSO-CYSTEINE PEPTIDASE"/>
    <property type="match status" value="1"/>
</dbReference>
<evidence type="ECO:0000259" key="6">
    <source>
        <dbReference type="Pfam" id="PF14464"/>
    </source>
</evidence>
<accession>A0A382MRT7</accession>
<keyword evidence="2" id="KW-0479">Metal-binding</keyword>
<gene>
    <name evidence="7" type="ORF">METZ01_LOCUS302905</name>
</gene>
<evidence type="ECO:0000256" key="2">
    <source>
        <dbReference type="ARBA" id="ARBA00022723"/>
    </source>
</evidence>
<feature type="non-terminal residue" evidence="7">
    <location>
        <position position="1"/>
    </location>
</feature>